<accession>A0A5N3V0S9</accession>
<gene>
    <name evidence="3" type="ORF">FD754_019554</name>
</gene>
<feature type="domain" description="Fibrous sheath-interacting protein 2 C-terminal" evidence="2">
    <location>
        <begin position="5731"/>
        <end position="6438"/>
    </location>
</feature>
<dbReference type="EMBL" id="VCEA01000003">
    <property type="protein sequence ID" value="KAB0342628.1"/>
    <property type="molecule type" value="Genomic_DNA"/>
</dbReference>
<evidence type="ECO:0000313" key="4">
    <source>
        <dbReference type="Proteomes" id="UP000326458"/>
    </source>
</evidence>
<dbReference type="PANTHER" id="PTHR47315">
    <property type="entry name" value="FIBROUS SHEATH INTERACTING PROTEIN 2"/>
    <property type="match status" value="1"/>
</dbReference>
<feature type="region of interest" description="Disordered" evidence="1">
    <location>
        <begin position="5365"/>
        <end position="5401"/>
    </location>
</feature>
<organism evidence="3 4">
    <name type="scientific">Muntiacus muntjak</name>
    <name type="common">Barking deer</name>
    <name type="synonym">Indian muntjac</name>
    <dbReference type="NCBI Taxonomy" id="9888"/>
    <lineage>
        <taxon>Eukaryota</taxon>
        <taxon>Metazoa</taxon>
        <taxon>Chordata</taxon>
        <taxon>Craniata</taxon>
        <taxon>Vertebrata</taxon>
        <taxon>Euteleostomi</taxon>
        <taxon>Mammalia</taxon>
        <taxon>Eutheria</taxon>
        <taxon>Laurasiatheria</taxon>
        <taxon>Artiodactyla</taxon>
        <taxon>Ruminantia</taxon>
        <taxon>Pecora</taxon>
        <taxon>Cervidae</taxon>
        <taxon>Muntiacinae</taxon>
        <taxon>Muntiacus</taxon>
    </lineage>
</organism>
<feature type="compositionally biased region" description="Basic and acidic residues" evidence="1">
    <location>
        <begin position="5375"/>
        <end position="5387"/>
    </location>
</feature>
<feature type="region of interest" description="Disordered" evidence="1">
    <location>
        <begin position="797"/>
        <end position="827"/>
    </location>
</feature>
<feature type="region of interest" description="Disordered" evidence="1">
    <location>
        <begin position="1544"/>
        <end position="1580"/>
    </location>
</feature>
<name>A0A5N3V0S9_MUNMU</name>
<feature type="compositionally biased region" description="Basic and acidic residues" evidence="1">
    <location>
        <begin position="3738"/>
        <end position="3749"/>
    </location>
</feature>
<feature type="region of interest" description="Disordered" evidence="1">
    <location>
        <begin position="2020"/>
        <end position="2109"/>
    </location>
</feature>
<comment type="caution">
    <text evidence="3">The sequence shown here is derived from an EMBL/GenBank/DDBJ whole genome shotgun (WGS) entry which is preliminary data.</text>
</comment>
<feature type="compositionally biased region" description="Basic and acidic residues" evidence="1">
    <location>
        <begin position="3721"/>
        <end position="3731"/>
    </location>
</feature>
<feature type="compositionally biased region" description="Basic and acidic residues" evidence="1">
    <location>
        <begin position="448"/>
        <end position="469"/>
    </location>
</feature>
<sequence length="6562" mass="741160">MSKSNCHKYLIRFDKYCARRSTFYPIIEVQLSKNIDRNLIRSEFVYLTQPILTTIPHCPLLQLRGYYNRHPRGTSKWSNQGGSYRYWSGMHGRRNERNTLCQNLWEIIKAHAHTCITDIHHTSIPMDILYMKTCFSIIIQKYDRKTNEQTLSQHIWNEIPYAVTKKIPYATTKMEDPEAATKTQHLSKKANKGMLIAVSLIYGELMGYKDAEGRKLTSSVSRHKVVWRKIDSNEKLIIKKSKFDNIRAGQVKMKIEHYASFKRVKRTSPFPKIICIEMLSSYKQFLSFIFLELSCRNNLFNKWCWENWSTTCKRMKLELHNETRTLSNTIHKNKLKICLSKRRLCPQRHIHVASEELNSIIQNIMTWVVAAVTSVLYPAITKYEERLQNITCPMPDNSTLSSDSESCCSTCCETFLYQTSKMVQAGPCTEAADRSIEQRVAPSKSSFARKERTDVETTYHRKEHFENKPKAPKPNYNEVSESPNLKPCKSDSHLVVRIETGTRKCKDATTETDGLECPLSSDEKAKAISEMQELNNVFVNFHHHLKEEVELILGNIFQEMVSELTQTIPTLPSVTTEALPAQTDTDKEDLLSNVDISSAAAEIMENVLEKLQSAVKKTCTGEFSPENVSVHFKSNLVSGEHFISPKEKTSEVSLPYTLENMNDVAEDMVRVILEKLTVLASSKQSKLAPLKITTDPAYQQHREDPMYTFLQRASKRKSSAKTDAASLIGKKEIQNLVSNICSQSSLVGYIKEAISTILGYIQVGLNNERLVATKETEVILQLLDALLAQLHQKPVKTDVRKSRRSRMSSPSGTEERNRLTSTGVASAPRCRSPFPPINVPGMVFYSEENEEIDRIVENVLISSIKDEKAKLQEQVPDYWLTGASADFKRKRNMNLPTKPAYRRKVAFHDQGLNTDLTTFNKDPLKDKPGLNKDILLFSQDETYQIQKASEDIIRSILAEILKDLSSGPSDHSDYEDGREASLLTSRKPQDPSHQEWMNQMFSVSEIHMVSQDIVDDILKILHITSCHIIGHSSSVHQTSLNNADIPNKESLQIWFDSKRKMKFLSALSVDPTELPWVESGTSGSTSESVDNLIDKIINTIFKKLNSFICPKLQTCFKPESHAAHSKPAPDKKSSFRSHLSTFTTKVVKIVLDAIHKELRHNKKNLNVRKNSPPKNFRDTGFFADAENELDSVVTKLNNDIMTSSLATCICEVLSGNTDKSNILVPSDKLRSKISHGTDGIDQQKLLPSHCPCMQEEVHQCTRFQVLDRIGDALYDMLCKLTGDHPHSHLSDEQNTEGINKNLRTTSTLQSSIKLISHTILEGIVSKLCGVDTDGIFKNSEFKAISEHIDTDSLSFALLLEEMSRCYDIISSIASSVTWPGNQEVTNKGKTTAPKIVTTKEKHLNKLKTLASDIFEMVFATLEGFANRNLENLGGNKKNKTYCESENTNICGNTHEKRLQSTLYRHAKKVSSTILKALQTEINMNLPDLDTCISKPLQEKQILKSLVNFILEAISPDMFNEPEPEERGIKNYRYRPIYGNFLPGGADPDSYLEDPADTEKESAGEERPTEDETKSDSLKQQELEKTLKTFEGELKEPKKSPLVPIVRSILNEIFQNDLIGQLKVFTLPQSHLCDTPHAGDEPFAQTSVESLDKTVGPLVSEADVTIVADDVIKTIFQKLYSAAMTDRNESENRYNTITFPADIPFPKHTRGGKSPVCSTILDRNPCTLQSTFNIGKLTKINLVEDIIQSILTNLEAFAISKVKALFCPHISFTVPMALPSQQDEIALHQPWLSTKDSYSEDQFSCCSVDHSKSGKTTSICQLSASKLNMYATEVARQILQGIKHKLDQDLRSPFLTHSVVAFESIPSQVVSTVLDIVSTKGKYEKNVFDRKTDPVAPEDIIEKLFNKSDYRKKLQFQILDTIEGILIDICEETIDENNLPLAVSTLNCNVSGRHLETNSERDPRYANEAILTLLVPKECVAMISNDMVDIVLQNLTSAIMICISANDSISPILSTEFSDAFSKAEHQQSPSKDSVNGRAEHQQPIVTNSVNERAKRKQPPVIDSVNERKRERFPFARKGRDVQLKSALSDDNQTTVLKKQDAKKSTPDPCKENAHFITKTILNRLKSFATERIDLLPILDPETREKPDVGSEFTNCKQNDSVFLESNQTPLDVTVPKISTAGTILSQEVTNYTLANYRENRRPAIHISQASLKEYADLIADTILTLIKNDIDLEIQKMYTYQNNTSFQENIIASETVNNILKSLCNKKSLKASGFYLKQDPDLFTQLPVQNEIVPGQREMEDHTKLSLFSKYSGENQKTPEVENQRRTLEEIFRNGECGQEKTNSLLSVVKEILKKAYQRVWENTERCSPFNELPYFTSDTKIKTSGQKKALQSHISSVANDIVESVYRKMFSVIMTSLYENSETRGEMEASGSDGLLMNPSCFRELKQAEKSSDPPKPVIPQVYPYTGIGSVSSLENTSLQFSPLRLDEHLVQQVLKKITDFALLNLEETSPKGSPRASVETNFKTKSKVTSLAKFGTKPQLRPIGAKAQSKTKLCPREKTLKGSWSKTSIGLPHLLSIGEAKTPSLRAKLPTAELKMYAGDIVHNILQTIVNEFEEVRQNRAVVNVNTLLSDQIERASGIVNAVLQGLHAMKNNLANPIKGSHSDDIKLPRGYFSTTSAANPEAHFSLENFSSQLDKLFPKEDIFKQMFDKWQTESSNMENEKYKLLMIAKAVLNEISTKARELEQSVSLLSLSLLEPCESRHHHFKRAASGVEDSQAQINIFGQEIIKKLFEKLELCFLTQMFTTDSKETLQSKKETAARRKCGSLGTNNLNNVPTYNTKLKDKTLGIAGHQITQEILEGVLNTLESFVDLQFKHVSTYAFSELVRTPIENFFAMQQKPPMKTIFPKLQTLTTFPDESKSSSMISQENIDNALQQLYFFHSELLTYAVNTVTDMLSIIKNKLDKEKCHKEPSSTSVFEENIVASQIISTLMDQCTYFHELMIKNHPKENLLQGAKNACTVNCSRFTTGPEMSTSKSKGISCWDDPPQISSLLSYSEEDMKIKDKTSLDIPAYVRYAIGDSTKTIEPMEGLESEFKPSSSRSEAQVFSYFDQAVKGDYSLPEDTVLQISSQKSSDSAQAALEHPMSFRETEEGENQRVLHYEPLKPLVNPDEIQTTISPLKICLAAEDIVNTMLTNFGLSNQTSHTTENMETMRPFFISNERLHCLTSEQLKNEKSLLKIWEKRNSYGTEEENKGLVASGEDSILLEKWKSKYPKLEKTLEEPGVIAFADWELGPHEVHLVARYVTTSVVTHFNNFETRGPVDEKVSISSTLLSKKYESKQPLRSINTDSSLNQFCEHLTELVISYIISSISDCTKDGETKQKSLGNEDTTCSEVILVHSQLFEHRSISIRGLALSISEVIIQILLNSDILKEDVTKVVSVKAKYIYCPKAAVADFSNLFQDLLIGVIHVLSKEIGINHHLDSKGKNKSLSTPKSHRLLVCNKAKTMKRHICAKGWKSAPTHHPNQLIQKSKLNSLACKLNTLVGSLRSPESKEVVNKIFNIVSNLFLPDECPNWDTDSGKTARKMFLSSNNSQSHRNPRNNLGLSPKSAFLLNVVCEKLIRMLLEECTASNFLTNSPFSDEISTERQLFNTLQSIDDYSGLTTDYGLPFDEYDMSDLFENLAEIDQESMLNIISHSLVKSLMEKLSCGIQQPPRSPPVTDKHLTYRTSERPPSFPKGERPELKESKQGKNSVRLMSYDSKPLTGPSNNLRVIHSKMQTPFSKQFSGKFPFLPPLRRPDKKATAFLNIQYPGGMNTGVYSATFLEEIIVDIFLNLTTSVQGKNVNVTEAQLNEMNILDINCVVNEFNTAQVTVLRDVEEKMYFPPVYKETVSKIVDSVYNDVLWDYTLQVTCSDHLAYAAMSIAEQITSGILKNSIDYQLPLCFIRKLMPNSYYPLKAENILLKLQNNLNELNYQSQHSTSYITMLSYSFLADVIRRLLSQLIPSPSEASCLGSKYLKTSDFNELSTYIINKVLLTISKHKIWLTKYDYQCVYTEQNLQNMVESIYNNILQMSDSLGSIQKSIESQSPIMVDRMASLIIQEIIEKHLQPFLSEEGLPHSTSPLDEISNMVKEVLGEVTGSHRPQKPSSLGISFYPNAFVEEIVARLLSKVFNPKYNMEYDLDKMTQKIVNSINNHFNKAKICILRDDQEQPLPTVDTDAMDELVDSVYKNVLKQHGLAVDSKELKDSDIFAENITNLIVAAISDYLFHPLFSGDLSASSYTILTAENIIQKVFRGITKPTQPSQHLSPYKTLLPYTFLEEIIRVLLSRIFPSASNMVPYSKTPKDRSEINHSEISSKLISDIRMKISQHEIRFSKDEDETESVYSEDDVQRLVDSTLRNIGQNSGSQEAVEHDITSSDNVFIDRIASFIIKNICQQHLHPFLYGKLPFTSSYRYFDSTRRRHSFFASVYPSAFLEDVISGVLRKIFHRALGIVQTKSLRDSEKELLETAEKFIYLITEEFSKVQVSTLENAEEQLCLPPVDRDIVINIINTAYSKVLQEYELEPNKDFFSDTKTLAERLTKIILAEVFDFQIPLYFIAKLPFKSYSKLNADVLIKRVHYAINTLRLQRQTCTTYTTILSHTHLEKIVTQVLSQINLLNCSAEDPYFLQSDFNNIVVRLIDEIMSIISKHAICIIKDGSEKQTVISENSIQAMVDAIYIDISHLKLYQSLLKDKKGISNIPVTKTASYIIREIFNHHLESFLPGDKTLPCTMEQIYQQRAIDPKQRELSFIVNSAVFLEEVISELLCKILCIFSYVLATENPCKAKANVTDIVTRLVKSIVLEFTTSQILVADHLHENLYFSEGYKEMVKKTVNIIYEKILDDYQSLVHVYRAIQNDAVSFGEKIYHLLLEEIYDYQVESLVLGKLATSSYSFLQEENIIRNVLNTINNDSHDLPSCITVLPRSLLENMIYKLLARMFPSPETEIEPNEEEVPPDYEFVSAASKLTDDIITEISEHEIRLAKAEEHVENLQLGAIDDFADSICNNIIKKIKFEDEVQKDTYKRGGSFLGRIAGFIMKEIVDHHLQPFLCDEKSFPSDLPRNDDVTKLLNPIKEKIQSFPQTSVYSATFLEDVVINLVRKFYTLPRIAENPKDKEILERSIMGLAIKFANVLIGEFRKSEIKVLTNAEKMLSFPPVDKETVDKVCDFVYDEVTEIYGSKNIQKHDRSNIVIEMVAALTKKAISAFKILPLFSGGWSSTLFSSLDVDSIMQRIQHLPYKTFTKINRSLKENPVCSLERSSTLIQSLTSELKNKMDTSEIDGRAVNGKENFKEKTSMKTGSIQQPICINISSIMKSKVTTIALESVGGMAKKKKGGEKKKETSTAKDENISKLTSTTTSVKSKDTPGLDLGTAFTKNEIKKKDRMARKVEKGRGDELYQHLSPAMDDTKNKVVLEPGFEICGKKKSDKKKGSSLGKGDRPLELSPLTSKVRNTEIQEKRRDSPAYPATNDKQILHSKHAQNVPVSIYRNVLETSSLQGPVDDLNYPSLLGENAAYVTQACGKDFAQPASVNSAKENVPAKDKVSVIPRRPRKWDNPQNLLENKPRIFPANFLEDVISEIVNKLIFSSSLDTYDACQNVTNDVNPAELYGMAMKLIDSLLKEFSDAQIKVLNPDKGSKFLPSEDNISSVHKAPLRQNELSVVKRPSKKKVIMDTIPPMHNMAPTTKIPSSDQRPFMAKIPSIDKMLVNKIVHSSICNILQDYRSQDSICKDINFNVEKLAKRLANAVIEEILQYQLNLLLYDEVPGSEYLPLESKKVMKKVHKMAQTACKECQTSSPYTIMLPYEFLERIISSLLSKIFSTVANAKTEMSEDNLYTELDFLQMKLASTVKTEISKDEDMIIQYVKSVHPSDDEIIQLVVQTIYNNLLPQFGSQESIRKCISSGCKILSEAIVNLVVQEVTGNQLQNYFSGELTPLQCTEIDNTIENILRGVIQTSEVPQPQPSRAYKLPFSIIEEIAVKFLSKFLSMFPKAEKEHNSPNTKMQEISSKILSSFQQYISKSHITVVPQVIESATVSLTDSATIEKVVTSVYSTVIKHCGSHISVYKDLMGKSNVLSDIIGFLMVKEISNSEFHPQEQEEASSSELVLEAAKIMEKVAKVIDDLKSKKKSPTKKEAVLDARFLEETLALFLAKLVKLPRVSSKDAENLSKPELNKIASQLTKSVTAEISRKNIIVVANPEEFFLNPESIEMISQMVDSVYNCVLQQSGTHEELYRDMKDTNHIFPKEVASLIIRKVSSCPLEMISSGDPCANLFGDLDIDRIVEKVREYAIKIVPGLEQKRLDQGLRQEELSVRIIPHLGKQPINIDPDIVAEHLGVISIKTQSLDKLQTECLARTGHSIETLRRASINGKSYSTEIPVAGNRKKEKRVSLDQMGRLNVKPLESFLLISLLFPLVPSSLYTSSARTKFLSHSSLVLDRVVFHSMLQLFLILSSYLSSTKMTELIEGKGINWIPKIRSSTEPIHHFIHRMMKFPVLYSTSLLVICFKYSSVYMSIPATLTIPSPHPPRW</sequence>
<feature type="region of interest" description="Disordered" evidence="1">
    <location>
        <begin position="5461"/>
        <end position="5505"/>
    </location>
</feature>
<evidence type="ECO:0000313" key="3">
    <source>
        <dbReference type="EMBL" id="KAB0342628.1"/>
    </source>
</evidence>
<evidence type="ECO:0000256" key="1">
    <source>
        <dbReference type="SAM" id="MobiDB-lite"/>
    </source>
</evidence>
<evidence type="ECO:0000259" key="2">
    <source>
        <dbReference type="Pfam" id="PF15783"/>
    </source>
</evidence>
<feature type="compositionally biased region" description="Basic and acidic residues" evidence="1">
    <location>
        <begin position="970"/>
        <end position="979"/>
    </location>
</feature>
<keyword evidence="4" id="KW-1185">Reference proteome</keyword>
<feature type="domain" description="Fibrous sheath-interacting protein 2 C-terminal" evidence="2">
    <location>
        <begin position="4793"/>
        <end position="5287"/>
    </location>
</feature>
<feature type="region of interest" description="Disordered" evidence="1">
    <location>
        <begin position="442"/>
        <end position="484"/>
    </location>
</feature>
<feature type="region of interest" description="Disordered" evidence="1">
    <location>
        <begin position="966"/>
        <end position="992"/>
    </location>
</feature>
<feature type="compositionally biased region" description="Basic and acidic residues" evidence="1">
    <location>
        <begin position="5488"/>
        <end position="5499"/>
    </location>
</feature>
<dbReference type="InterPro" id="IPR038891">
    <property type="entry name" value="FSIP2"/>
</dbReference>
<reference evidence="3 4" key="1">
    <citation type="submission" date="2019-06" db="EMBL/GenBank/DDBJ databases">
        <title>Discovery of a novel chromosome fission-fusion reversal in muntjac.</title>
        <authorList>
            <person name="Mudd A.B."/>
            <person name="Bredeson J.V."/>
            <person name="Baum R."/>
            <person name="Hockemeyer D."/>
            <person name="Rokhsar D.S."/>
        </authorList>
    </citation>
    <scope>NUCLEOTIDE SEQUENCE [LARGE SCALE GENOMIC DNA]</scope>
    <source>
        <strain evidence="3">UTSW_UCB_Mm</strain>
        <tissue evidence="3">Fibroblast cell line</tissue>
    </source>
</reference>
<dbReference type="Pfam" id="PF15783">
    <property type="entry name" value="FSIP2"/>
    <property type="match status" value="4"/>
</dbReference>
<protein>
    <recommendedName>
        <fullName evidence="2">Fibrous sheath-interacting protein 2 C-terminal domain-containing protein</fullName>
    </recommendedName>
</protein>
<dbReference type="PANTHER" id="PTHR47315:SF3">
    <property type="entry name" value="FIBROUS SHEATH-INTERACTING PROTEIN 2-LIKE"/>
    <property type="match status" value="1"/>
</dbReference>
<dbReference type="InterPro" id="IPR031554">
    <property type="entry name" value="FSIP2_C"/>
</dbReference>
<feature type="compositionally biased region" description="Low complexity" evidence="1">
    <location>
        <begin position="5388"/>
        <end position="5397"/>
    </location>
</feature>
<feature type="domain" description="Fibrous sheath-interacting protein 2 C-terminal" evidence="2">
    <location>
        <begin position="4538"/>
        <end position="4655"/>
    </location>
</feature>
<feature type="compositionally biased region" description="Basic and acidic residues" evidence="1">
    <location>
        <begin position="2097"/>
        <end position="2109"/>
    </location>
</feature>
<feature type="region of interest" description="Disordered" evidence="1">
    <location>
        <begin position="3710"/>
        <end position="3761"/>
    </location>
</feature>
<feature type="domain" description="Fibrous sheath-interacting protein 2 C-terminal" evidence="2">
    <location>
        <begin position="3885"/>
        <end position="4437"/>
    </location>
</feature>
<dbReference type="Proteomes" id="UP000326458">
    <property type="component" value="Unassembled WGS sequence"/>
</dbReference>
<feature type="compositionally biased region" description="Basic and acidic residues" evidence="1">
    <location>
        <begin position="1556"/>
        <end position="1580"/>
    </location>
</feature>
<feature type="compositionally biased region" description="Basic and acidic residues" evidence="1">
    <location>
        <begin position="2064"/>
        <end position="2082"/>
    </location>
</feature>
<proteinExistence type="predicted"/>